<accession>A0A9X1ZVT0</accession>
<gene>
    <name evidence="1" type="ORF">MF646_04865</name>
</gene>
<sequence>MFQPSIQHQPLSKMQQQPKVLILKTGQLFQGRITKVFPNHLATLTIGKMQLTARLEAPLTVGQRYWFEVKDGTGLPQLRVLADTQTSSNDQVLQRLGLPQKKEMESLLQYMTKKQILFTREMISEGVTILSQVNQLNKQGIETITTMLERGIPLSRETFLAIDSKKQLQPLSELIFQLSGKLKEVENETARKITELCTKLLRSSPIQTTTSPITQLLTMYAKEDNPHIENLLIRLGLIKEGLSRDEVMRKFQQAVVNPTNQHVVDSLWPKMDRSQNTNIAERLLFNRYIGNLIIPAGKEGMPKLKQLLTLLQTPIQVQDLYLRWSLLPNQSLSKSEERIISTLMENSVSISQNPGAILKALLSMIGYEYEHDVMRYFQGESTKEYLNTSRLKALLLQLQEQTIPQSIKNQGMELLARITSNQLFAHEQAGPLHQILLYIPLSLGDRKTDLTIKWEGKKVENGQLDPSFCRVLFYLTLERLEETMVDVQVQNRIVTIAIYNEQDKPVSLLKLLEPSLKRRLSDLHYQLSTVVWKKIEDIDVGPSSPTYSQVPTYKGVDVRI</sequence>
<evidence type="ECO:0008006" key="3">
    <source>
        <dbReference type="Google" id="ProtNLM"/>
    </source>
</evidence>
<name>A0A9X1ZVT0_9BACI</name>
<protein>
    <recommendedName>
        <fullName evidence="3">Flagellar hook-length control protein-like C-terminal domain-containing protein</fullName>
    </recommendedName>
</protein>
<comment type="caution">
    <text evidence="1">The sequence shown here is derived from an EMBL/GenBank/DDBJ whole genome shotgun (WGS) entry which is preliminary data.</text>
</comment>
<evidence type="ECO:0000313" key="2">
    <source>
        <dbReference type="Proteomes" id="UP001139150"/>
    </source>
</evidence>
<evidence type="ECO:0000313" key="1">
    <source>
        <dbReference type="EMBL" id="MCL7746449.1"/>
    </source>
</evidence>
<organism evidence="1 2">
    <name type="scientific">Halalkalibacter alkaliphilus</name>
    <dbReference type="NCBI Taxonomy" id="2917993"/>
    <lineage>
        <taxon>Bacteria</taxon>
        <taxon>Bacillati</taxon>
        <taxon>Bacillota</taxon>
        <taxon>Bacilli</taxon>
        <taxon>Bacillales</taxon>
        <taxon>Bacillaceae</taxon>
        <taxon>Halalkalibacter</taxon>
    </lineage>
</organism>
<dbReference type="EMBL" id="JAKRYL010000004">
    <property type="protein sequence ID" value="MCL7746449.1"/>
    <property type="molecule type" value="Genomic_DNA"/>
</dbReference>
<keyword evidence="2" id="KW-1185">Reference proteome</keyword>
<dbReference type="Proteomes" id="UP001139150">
    <property type="component" value="Unassembled WGS sequence"/>
</dbReference>
<proteinExistence type="predicted"/>
<dbReference type="AlphaFoldDB" id="A0A9X1ZVT0"/>
<reference evidence="1" key="1">
    <citation type="submission" date="2022-02" db="EMBL/GenBank/DDBJ databases">
        <title>Halalkalibacter sp. nov. isolated from Lonar Lake, India.</title>
        <authorList>
            <person name="Joshi A."/>
            <person name="Thite S."/>
            <person name="Lodha T."/>
        </authorList>
    </citation>
    <scope>NUCLEOTIDE SEQUENCE</scope>
    <source>
        <strain evidence="1">MEB205</strain>
    </source>
</reference>
<dbReference type="RefSeq" id="WP_250095372.1">
    <property type="nucleotide sequence ID" value="NZ_JAKRYL010000004.1"/>
</dbReference>